<dbReference type="EMBL" id="MVBO01000008">
    <property type="protein sequence ID" value="OZJ05964.1"/>
    <property type="molecule type" value="Genomic_DNA"/>
</dbReference>
<dbReference type="Pfam" id="PF11326">
    <property type="entry name" value="PANTS-like"/>
    <property type="match status" value="1"/>
</dbReference>
<evidence type="ECO:0000313" key="1">
    <source>
        <dbReference type="EMBL" id="OZJ05964.1"/>
    </source>
</evidence>
<dbReference type="OrthoDB" id="2017405at2759"/>
<keyword evidence="2" id="KW-1185">Reference proteome</keyword>
<dbReference type="AlphaFoldDB" id="A0A261Y642"/>
<reference evidence="1 2" key="1">
    <citation type="journal article" date="2017" name="Mycologia">
        <title>Bifiguratus adelaidae, gen. et sp. nov., a new member of Mucoromycotina in endophytic and soil-dwelling habitats.</title>
        <authorList>
            <person name="Torres-Cruz T.J."/>
            <person name="Billingsley Tobias T.L."/>
            <person name="Almatruk M."/>
            <person name="Hesse C."/>
            <person name="Kuske C.R."/>
            <person name="Desiro A."/>
            <person name="Benucci G.M."/>
            <person name="Bonito G."/>
            <person name="Stajich J.E."/>
            <person name="Dunlap C."/>
            <person name="Arnold A.E."/>
            <person name="Porras-Alfaro A."/>
        </authorList>
    </citation>
    <scope>NUCLEOTIDE SEQUENCE [LARGE SCALE GENOMIC DNA]</scope>
    <source>
        <strain evidence="1 2">AZ0501</strain>
    </source>
</reference>
<accession>A0A261Y642</accession>
<comment type="caution">
    <text evidence="1">The sequence shown here is derived from an EMBL/GenBank/DDBJ whole genome shotgun (WGS) entry which is preliminary data.</text>
</comment>
<name>A0A261Y642_9FUNG</name>
<proteinExistence type="predicted"/>
<dbReference type="PANTHER" id="PTHR28052">
    <property type="entry name" value="UPF0545 PROTEIN C22ORF39"/>
    <property type="match status" value="1"/>
</dbReference>
<organism evidence="1 2">
    <name type="scientific">Bifiguratus adelaidae</name>
    <dbReference type="NCBI Taxonomy" id="1938954"/>
    <lineage>
        <taxon>Eukaryota</taxon>
        <taxon>Fungi</taxon>
        <taxon>Fungi incertae sedis</taxon>
        <taxon>Mucoromycota</taxon>
        <taxon>Mucoromycotina</taxon>
        <taxon>Endogonomycetes</taxon>
        <taxon>Endogonales</taxon>
        <taxon>Endogonales incertae sedis</taxon>
        <taxon>Bifiguratus</taxon>
    </lineage>
</organism>
<evidence type="ECO:0008006" key="3">
    <source>
        <dbReference type="Google" id="ProtNLM"/>
    </source>
</evidence>
<gene>
    <name evidence="1" type="ORF">BZG36_01254</name>
</gene>
<dbReference type="InterPro" id="IPR021475">
    <property type="entry name" value="Pants/Emi1-like"/>
</dbReference>
<evidence type="ECO:0000313" key="2">
    <source>
        <dbReference type="Proteomes" id="UP000242875"/>
    </source>
</evidence>
<protein>
    <recommendedName>
        <fullName evidence="3">Early meiotic induction protein 1</fullName>
    </recommendedName>
</protein>
<sequence>MSRDPGEEEFLKQLQQVDEKEHDTTSICDLSQAFDRLWSCYALGSQATHYYRYGTKKDCSERTDDFKFCLKLKTMARAKAEKLKEEREAEKLERFYADKNSEDVWTLRKSPPQFTPFNPQP</sequence>
<dbReference type="Proteomes" id="UP000242875">
    <property type="component" value="Unassembled WGS sequence"/>
</dbReference>
<dbReference type="PANTHER" id="PTHR28052:SF1">
    <property type="entry name" value="UPF0545 PROTEIN C22ORF39"/>
    <property type="match status" value="1"/>
</dbReference>